<dbReference type="Proteomes" id="UP001234297">
    <property type="component" value="Chromosome 1"/>
</dbReference>
<accession>A0ACC2MXJ3</accession>
<name>A0ACC2MXJ3_PERAE</name>
<comment type="caution">
    <text evidence="1">The sequence shown here is derived from an EMBL/GenBank/DDBJ whole genome shotgun (WGS) entry which is preliminary data.</text>
</comment>
<keyword evidence="2" id="KW-1185">Reference proteome</keyword>
<sequence>MLDLDARRHAEEQIKRMSKDPHPLATSAPPRPQTSGSSPLSSSARRSPATGPTTPTPTHVNLSPPPSVNLSNPPLMDNITVEHRGCPERGQAPHLGIEEDDHKRTCSLTLNGPRFSENSPLKKTRSVMEDAMRWPSGTTTI</sequence>
<gene>
    <name evidence="1" type="ORF">MRB53_003181</name>
</gene>
<organism evidence="1 2">
    <name type="scientific">Persea americana</name>
    <name type="common">Avocado</name>
    <dbReference type="NCBI Taxonomy" id="3435"/>
    <lineage>
        <taxon>Eukaryota</taxon>
        <taxon>Viridiplantae</taxon>
        <taxon>Streptophyta</taxon>
        <taxon>Embryophyta</taxon>
        <taxon>Tracheophyta</taxon>
        <taxon>Spermatophyta</taxon>
        <taxon>Magnoliopsida</taxon>
        <taxon>Magnoliidae</taxon>
        <taxon>Laurales</taxon>
        <taxon>Lauraceae</taxon>
        <taxon>Persea</taxon>
    </lineage>
</organism>
<dbReference type="EMBL" id="CM056809">
    <property type="protein sequence ID" value="KAJ8650158.1"/>
    <property type="molecule type" value="Genomic_DNA"/>
</dbReference>
<evidence type="ECO:0000313" key="1">
    <source>
        <dbReference type="EMBL" id="KAJ8650158.1"/>
    </source>
</evidence>
<reference evidence="1 2" key="1">
    <citation type="journal article" date="2022" name="Hortic Res">
        <title>A haplotype resolved chromosomal level avocado genome allows analysis of novel avocado genes.</title>
        <authorList>
            <person name="Nath O."/>
            <person name="Fletcher S.J."/>
            <person name="Hayward A."/>
            <person name="Shaw L.M."/>
            <person name="Masouleh A.K."/>
            <person name="Furtado A."/>
            <person name="Henry R.J."/>
            <person name="Mitter N."/>
        </authorList>
    </citation>
    <scope>NUCLEOTIDE SEQUENCE [LARGE SCALE GENOMIC DNA]</scope>
    <source>
        <strain evidence="2">cv. Hass</strain>
    </source>
</reference>
<protein>
    <submittedName>
        <fullName evidence="1">Uncharacterized protein</fullName>
    </submittedName>
</protein>
<evidence type="ECO:0000313" key="2">
    <source>
        <dbReference type="Proteomes" id="UP001234297"/>
    </source>
</evidence>
<proteinExistence type="predicted"/>